<organism evidence="4 5">
    <name type="scientific">Rangifer tarandus platyrhynchus</name>
    <name type="common">Svalbard reindeer</name>
    <dbReference type="NCBI Taxonomy" id="3082113"/>
    <lineage>
        <taxon>Eukaryota</taxon>
        <taxon>Metazoa</taxon>
        <taxon>Chordata</taxon>
        <taxon>Craniata</taxon>
        <taxon>Vertebrata</taxon>
        <taxon>Euteleostomi</taxon>
        <taxon>Mammalia</taxon>
        <taxon>Eutheria</taxon>
        <taxon>Laurasiatheria</taxon>
        <taxon>Artiodactyla</taxon>
        <taxon>Ruminantia</taxon>
        <taxon>Pecora</taxon>
        <taxon>Cervidae</taxon>
        <taxon>Odocoileinae</taxon>
        <taxon>Rangifer</taxon>
    </lineage>
</organism>
<dbReference type="InterPro" id="IPR012678">
    <property type="entry name" value="Ribosomal_uL23/eL15/eS24_sf"/>
</dbReference>
<keyword evidence="5" id="KW-1185">Reference proteome</keyword>
<evidence type="ECO:0000256" key="2">
    <source>
        <dbReference type="ARBA" id="ARBA00023274"/>
    </source>
</evidence>
<feature type="region of interest" description="Disordered" evidence="3">
    <location>
        <begin position="481"/>
        <end position="505"/>
    </location>
</feature>
<keyword evidence="2" id="KW-0687">Ribonucleoprotein</keyword>
<protein>
    <submittedName>
        <fullName evidence="4">Uncharacterized protein</fullName>
    </submittedName>
</protein>
<dbReference type="SUPFAM" id="SSF54189">
    <property type="entry name" value="Ribosomal proteins S24e, L23 and L15e"/>
    <property type="match status" value="1"/>
</dbReference>
<proteinExistence type="predicted"/>
<feature type="region of interest" description="Disordered" evidence="3">
    <location>
        <begin position="168"/>
        <end position="231"/>
    </location>
</feature>
<feature type="compositionally biased region" description="Basic and acidic residues" evidence="3">
    <location>
        <begin position="450"/>
        <end position="459"/>
    </location>
</feature>
<sequence>MPSSGWSASASGPAVYSPQLPHIHHLEVLPPAVQTPDTPFEKPGVCGLANSSGGGEAKITQTREEQNTRRTQRLLRKSQKHVAEVLRTTRQAEPFIRTFDAGVLSGKSPLGERSWEQPLLQTAAGASQVWGSPAHMEETQQHLGDRMQDLPRTSGSLGLGVLATVCSGGQRSAQRPGTGAPRHPKARLSLPLPTGLPAFDLTLEDPEDTEEERPSSRPLTSTETPEDSAWGADSQGLALQDHRSLDITLQLRQGPPTPHLCGVHTAAGTSRDHMELVTGLLASCSGCPQARTSSWALKLQLQDYSGEFQARHSPVPDLRGLVSSPALQKIEDNNSRVFTVDVKASEHQVKQATEKLPDFDLAKVNTWSGLLQRGPSEETQGHLSETARLLPSQGAGLVEWRWCAGCRLQTSLDGSRESVHAPEDLLGLQQLESVRSEQGPVHPVTVQTSTRDRGREGHCGGHPQGPRGRVSALSFAAAPGAEASDACNHQEPGPTGPPHRSRACLSTTSANTSCRASVLPSPRPSLRFAGCPGHRVRAEWVEPAPQHPNPPPGARRLHRAPNVPGVGPKERRGQRAAFSKLSGVWTTEDPPAPTPPPNGLGSRGGRGPALRPRLLFTPPLPLDPRPRRAAETRVGRDWGGLKRGVPRRTLHRRPGKPPWGLGACRCGQGGREGSRRFACVLPVSPAAPEAPLLTARARNAASRRPRRAWAPPSPGTPAGGHARTRSTGHARPRVLAAGLARGAGRTDGCPGVGGRAAEFCGGRSRCPRTLRRRGRRVSLGLILCSIFSTKSERRESGGRGGVAPTPRRPHPARALGEDRTPRPSRSDRRLGVRLRGSPFCGSPGIRRSRAQTAVSPH</sequence>
<feature type="region of interest" description="Disordered" evidence="3">
    <location>
        <begin position="542"/>
        <end position="657"/>
    </location>
</feature>
<feature type="region of interest" description="Disordered" evidence="3">
    <location>
        <begin position="699"/>
        <end position="730"/>
    </location>
</feature>
<dbReference type="Proteomes" id="UP001176941">
    <property type="component" value="Chromosome 23"/>
</dbReference>
<dbReference type="Gene3D" id="3.30.70.330">
    <property type="match status" value="1"/>
</dbReference>
<evidence type="ECO:0000313" key="4">
    <source>
        <dbReference type="EMBL" id="CAI9164402.1"/>
    </source>
</evidence>
<feature type="compositionally biased region" description="Low complexity" evidence="3">
    <location>
        <begin position="608"/>
        <end position="617"/>
    </location>
</feature>
<feature type="compositionally biased region" description="Basic residues" evidence="3">
    <location>
        <begin position="644"/>
        <end position="655"/>
    </location>
</feature>
<feature type="region of interest" description="Disordered" evidence="3">
    <location>
        <begin position="436"/>
        <end position="468"/>
    </location>
</feature>
<feature type="compositionally biased region" description="Acidic residues" evidence="3">
    <location>
        <begin position="202"/>
        <end position="211"/>
    </location>
</feature>
<dbReference type="InterPro" id="IPR012677">
    <property type="entry name" value="Nucleotide-bd_a/b_plait_sf"/>
</dbReference>
<keyword evidence="1" id="KW-0689">Ribosomal protein</keyword>
<evidence type="ECO:0000256" key="1">
    <source>
        <dbReference type="ARBA" id="ARBA00022980"/>
    </source>
</evidence>
<reference evidence="4" key="1">
    <citation type="submission" date="2023-04" db="EMBL/GenBank/DDBJ databases">
        <authorList>
            <consortium name="ELIXIR-Norway"/>
        </authorList>
    </citation>
    <scope>NUCLEOTIDE SEQUENCE [LARGE SCALE GENOMIC DNA]</scope>
</reference>
<feature type="compositionally biased region" description="Basic and acidic residues" evidence="3">
    <location>
        <begin position="624"/>
        <end position="640"/>
    </location>
</feature>
<feature type="compositionally biased region" description="Basic and acidic residues" evidence="3">
    <location>
        <begin position="815"/>
        <end position="830"/>
    </location>
</feature>
<gene>
    <name evidence="4" type="ORF">MRATA1EN1_LOCUS13364</name>
</gene>
<accession>A0ABN8YS43</accession>
<name>A0ABN8YS43_RANTA</name>
<evidence type="ECO:0000256" key="3">
    <source>
        <dbReference type="SAM" id="MobiDB-lite"/>
    </source>
</evidence>
<evidence type="ECO:0000313" key="5">
    <source>
        <dbReference type="Proteomes" id="UP001176941"/>
    </source>
</evidence>
<feature type="region of interest" description="Disordered" evidence="3">
    <location>
        <begin position="792"/>
        <end position="857"/>
    </location>
</feature>
<dbReference type="EMBL" id="OX459959">
    <property type="protein sequence ID" value="CAI9164402.1"/>
    <property type="molecule type" value="Genomic_DNA"/>
</dbReference>
<feature type="region of interest" description="Disordered" evidence="3">
    <location>
        <begin position="49"/>
        <end position="70"/>
    </location>
</feature>